<dbReference type="RefSeq" id="WP_076044369.1">
    <property type="nucleotide sequence ID" value="NZ_MQUR01000033.1"/>
</dbReference>
<evidence type="ECO:0000256" key="2">
    <source>
        <dbReference type="SAM" id="Phobius"/>
    </source>
</evidence>
<feature type="transmembrane region" description="Helical" evidence="2">
    <location>
        <begin position="437"/>
        <end position="463"/>
    </location>
</feature>
<gene>
    <name evidence="3" type="ORF">AVW11_16250</name>
</gene>
<sequence length="984" mass="100705">MTTPPSATPPPSDPRPSATPAPSATPQPAPSAAPRPAPSAAPRPAPWVRTRLRAAPLGTLLAAALAFVAVLLAAALPRAQDRGADQALRSFLNDTGPTRTSLQATAPAPASGQSAQALDQTLKSLLARTGNTFHVDAEQVVHGTRTNKRQPLMNPELSRPHRLPPVMSLLYVQQAQEHVKLVEGRWPSGTPRPAGGAAYDPPLQVALSRQAADTIGARVGSVLASAPLVDGTPSVEVVGLFSVPDETDAFWVGMDCLPRACKKFAGDSYLWEADAFIGAGDLDRMDLWGHDAQDFWRLPVDVDRLRADRLDATKEEIASHVAGPTAAALSFETRRERLRTTSWLPELFEQAHQRRQAAAPLALIGPAGVGGVAFVVLCLAGALAADRRDAELRLLLARGGSRSAIAGRLLGEGAVTVLPAAAAATALAVLLLPTPRLAPALLSAATVALLALLALPVRAAVLLTPPRPHGRWRRPVAELLVLAATAAAVLEVRRRGVAPAGSDPDPLLVVSPLLLALCGALLLARVQPVVTGWFARVAGRRPGLVGFLGLARAARGSGARGAGRSGPSVLPMVALLLAITTGGFGAAVLQSVDSGRLGVARLTVGGDASITAFGKADLPDGLAKAAGELPGVRTSVPLWIDHDSALVGTVQRSSQVNLIVVEPAAYAELSRVLGCGAFDPALLATGGGESADAPVPALFSSGVARLGGSGTFTIQPGNGGEVRVRGAAVIDCTPAVPAADAATVVLPAGRATALIGGSDRPNRWFGLGPVSGDRLRALVRSALPPESAAPSPSPSPAPSPSPTARVPAEGRGQAPETQPDDEVYPVRTSADAVAELGADPLQRSAERLFWASVAGAAGFALLAVLLTLMRTVPERAALLARLRTMGLRRRQGVALILAETLPQTLAATLGGALAAAAAVALLGPAMDLSTLVGASVPTGIRLTAGPVLTQALGLAALVAAAVLVEAATSGRRQITTELRAGDQR</sequence>
<dbReference type="PANTHER" id="PTHR30572">
    <property type="entry name" value="MEMBRANE COMPONENT OF TRANSPORTER-RELATED"/>
    <property type="match status" value="1"/>
</dbReference>
<keyword evidence="2" id="KW-1133">Transmembrane helix</keyword>
<evidence type="ECO:0000313" key="3">
    <source>
        <dbReference type="EMBL" id="OLZ65866.1"/>
    </source>
</evidence>
<dbReference type="PANTHER" id="PTHR30572:SF4">
    <property type="entry name" value="ABC TRANSPORTER PERMEASE YTRF"/>
    <property type="match status" value="1"/>
</dbReference>
<evidence type="ECO:0008006" key="5">
    <source>
        <dbReference type="Google" id="ProtNLM"/>
    </source>
</evidence>
<feature type="region of interest" description="Disordered" evidence="1">
    <location>
        <begin position="783"/>
        <end position="826"/>
    </location>
</feature>
<feature type="transmembrane region" description="Helical" evidence="2">
    <location>
        <begin position="513"/>
        <end position="535"/>
    </location>
</feature>
<keyword evidence="4" id="KW-1185">Reference proteome</keyword>
<keyword evidence="2" id="KW-0472">Membrane</keyword>
<organism evidence="3 4">
    <name type="scientific">Streptomyces amritsarensis</name>
    <dbReference type="NCBI Taxonomy" id="681158"/>
    <lineage>
        <taxon>Bacteria</taxon>
        <taxon>Bacillati</taxon>
        <taxon>Actinomycetota</taxon>
        <taxon>Actinomycetes</taxon>
        <taxon>Kitasatosporales</taxon>
        <taxon>Streptomycetaceae</taxon>
        <taxon>Streptomyces</taxon>
    </lineage>
</organism>
<evidence type="ECO:0000256" key="1">
    <source>
        <dbReference type="SAM" id="MobiDB-lite"/>
    </source>
</evidence>
<dbReference type="InterPro" id="IPR050250">
    <property type="entry name" value="Macrolide_Exporter_MacB"/>
</dbReference>
<feature type="region of interest" description="Disordered" evidence="1">
    <location>
        <begin position="1"/>
        <end position="44"/>
    </location>
</feature>
<name>A0ABX3G1S7_9ACTN</name>
<dbReference type="Proteomes" id="UP000187151">
    <property type="component" value="Unassembled WGS sequence"/>
</dbReference>
<feature type="compositionally biased region" description="Low complexity" evidence="1">
    <location>
        <begin position="103"/>
        <end position="116"/>
    </location>
</feature>
<feature type="transmembrane region" description="Helical" evidence="2">
    <location>
        <begin position="942"/>
        <end position="964"/>
    </location>
</feature>
<comment type="caution">
    <text evidence="3">The sequence shown here is derived from an EMBL/GenBank/DDBJ whole genome shotgun (WGS) entry which is preliminary data.</text>
</comment>
<feature type="transmembrane region" description="Helical" evidence="2">
    <location>
        <begin position="57"/>
        <end position="76"/>
    </location>
</feature>
<feature type="transmembrane region" description="Helical" evidence="2">
    <location>
        <begin position="893"/>
        <end position="922"/>
    </location>
</feature>
<reference evidence="3 4" key="1">
    <citation type="submission" date="2016-01" db="EMBL/GenBank/DDBJ databases">
        <title>Streptomyces amritsarensis strain MTCC 11845 genome sequencing and assembly.</title>
        <authorList>
            <person name="Sharma D."/>
            <person name="Nair G.R."/>
            <person name="Kaur G."/>
            <person name="Manhas R.K."/>
            <person name="Mayilraj S."/>
        </authorList>
    </citation>
    <scope>NUCLEOTIDE SEQUENCE [LARGE SCALE GENOMIC DNA]</scope>
    <source>
        <strain evidence="3 4">MTCC 11845</strain>
    </source>
</reference>
<dbReference type="EMBL" id="MQUR01000033">
    <property type="protein sequence ID" value="OLZ65866.1"/>
    <property type="molecule type" value="Genomic_DNA"/>
</dbReference>
<feature type="compositionally biased region" description="Polar residues" evidence="1">
    <location>
        <begin position="92"/>
        <end position="102"/>
    </location>
</feature>
<feature type="transmembrane region" description="Helical" evidence="2">
    <location>
        <begin position="569"/>
        <end position="589"/>
    </location>
</feature>
<feature type="transmembrane region" description="Helical" evidence="2">
    <location>
        <begin position="848"/>
        <end position="872"/>
    </location>
</feature>
<feature type="transmembrane region" description="Helical" evidence="2">
    <location>
        <begin position="361"/>
        <end position="384"/>
    </location>
</feature>
<feature type="compositionally biased region" description="Pro residues" evidence="1">
    <location>
        <begin position="791"/>
        <end position="801"/>
    </location>
</feature>
<proteinExistence type="predicted"/>
<protein>
    <recommendedName>
        <fullName evidence="5">ABC transport system permease protein</fullName>
    </recommendedName>
</protein>
<evidence type="ECO:0000313" key="4">
    <source>
        <dbReference type="Proteomes" id="UP000187151"/>
    </source>
</evidence>
<feature type="region of interest" description="Disordered" evidence="1">
    <location>
        <begin position="91"/>
        <end position="116"/>
    </location>
</feature>
<feature type="transmembrane region" description="Helical" evidence="2">
    <location>
        <begin position="405"/>
        <end position="431"/>
    </location>
</feature>
<accession>A0ABX3G1S7</accession>
<keyword evidence="2" id="KW-0812">Transmembrane</keyword>